<accession>A0AAN9RXW8</accession>
<keyword evidence="2" id="KW-1185">Reference proteome</keyword>
<evidence type="ECO:0000313" key="2">
    <source>
        <dbReference type="Proteomes" id="UP001386955"/>
    </source>
</evidence>
<dbReference type="EMBL" id="JAYMYS010000008">
    <property type="protein sequence ID" value="KAK7385337.1"/>
    <property type="molecule type" value="Genomic_DNA"/>
</dbReference>
<gene>
    <name evidence="1" type="ORF">VNO78_31053</name>
</gene>
<protein>
    <submittedName>
        <fullName evidence="1">Uncharacterized protein</fullName>
    </submittedName>
</protein>
<evidence type="ECO:0000313" key="1">
    <source>
        <dbReference type="EMBL" id="KAK7385337.1"/>
    </source>
</evidence>
<organism evidence="1 2">
    <name type="scientific">Psophocarpus tetragonolobus</name>
    <name type="common">Winged bean</name>
    <name type="synonym">Dolichos tetragonolobus</name>
    <dbReference type="NCBI Taxonomy" id="3891"/>
    <lineage>
        <taxon>Eukaryota</taxon>
        <taxon>Viridiplantae</taxon>
        <taxon>Streptophyta</taxon>
        <taxon>Embryophyta</taxon>
        <taxon>Tracheophyta</taxon>
        <taxon>Spermatophyta</taxon>
        <taxon>Magnoliopsida</taxon>
        <taxon>eudicotyledons</taxon>
        <taxon>Gunneridae</taxon>
        <taxon>Pentapetalae</taxon>
        <taxon>rosids</taxon>
        <taxon>fabids</taxon>
        <taxon>Fabales</taxon>
        <taxon>Fabaceae</taxon>
        <taxon>Papilionoideae</taxon>
        <taxon>50 kb inversion clade</taxon>
        <taxon>NPAAA clade</taxon>
        <taxon>indigoferoid/millettioid clade</taxon>
        <taxon>Phaseoleae</taxon>
        <taxon>Psophocarpus</taxon>
    </lineage>
</organism>
<dbReference type="Proteomes" id="UP001386955">
    <property type="component" value="Unassembled WGS sequence"/>
</dbReference>
<proteinExistence type="predicted"/>
<name>A0AAN9RXW8_PSOTE</name>
<comment type="caution">
    <text evidence="1">The sequence shown here is derived from an EMBL/GenBank/DDBJ whole genome shotgun (WGS) entry which is preliminary data.</text>
</comment>
<sequence length="68" mass="7703">MVVVTILHNVGNTMELLCVEKSTLELDPMSYLLGEVECGVGVEFGSGLWYKKFKPKVHLIRRKIIRAI</sequence>
<dbReference type="AlphaFoldDB" id="A0AAN9RXW8"/>
<reference evidence="1 2" key="1">
    <citation type="submission" date="2024-01" db="EMBL/GenBank/DDBJ databases">
        <title>The genomes of 5 underutilized Papilionoideae crops provide insights into root nodulation and disease resistanc.</title>
        <authorList>
            <person name="Jiang F."/>
        </authorList>
    </citation>
    <scope>NUCLEOTIDE SEQUENCE [LARGE SCALE GENOMIC DNA]</scope>
    <source>
        <strain evidence="1">DUOXIRENSHENG_FW03</strain>
        <tissue evidence="1">Leaves</tissue>
    </source>
</reference>